<dbReference type="STRING" id="1379680.GCA_001612615_02274"/>
<evidence type="ECO:0000256" key="11">
    <source>
        <dbReference type="ARBA" id="ARBA00037847"/>
    </source>
</evidence>
<evidence type="ECO:0000256" key="12">
    <source>
        <dbReference type="HAMAP-Rule" id="MF_01398"/>
    </source>
</evidence>
<dbReference type="GO" id="GO:0046961">
    <property type="term" value="F:proton-transporting ATPase activity, rotational mechanism"/>
    <property type="evidence" value="ECO:0007669"/>
    <property type="project" value="TreeGrafter"/>
</dbReference>
<dbReference type="HAMAP" id="MF_01398">
    <property type="entry name" value="ATP_synth_b_bprime"/>
    <property type="match status" value="1"/>
</dbReference>
<dbReference type="Proteomes" id="UP000219565">
    <property type="component" value="Unassembled WGS sequence"/>
</dbReference>
<protein>
    <recommendedName>
        <fullName evidence="12">ATP synthase subunit b</fullName>
    </recommendedName>
    <alternativeName>
        <fullName evidence="12">ATP synthase F(0) sector subunit b</fullName>
    </alternativeName>
    <alternativeName>
        <fullName evidence="12">ATPase subunit I</fullName>
    </alternativeName>
    <alternativeName>
        <fullName evidence="12">F-type ATPase subunit b</fullName>
        <shortName evidence="12">F-ATPase subunit b</shortName>
    </alternativeName>
</protein>
<evidence type="ECO:0000256" key="5">
    <source>
        <dbReference type="ARBA" id="ARBA00022781"/>
    </source>
</evidence>
<evidence type="ECO:0000256" key="3">
    <source>
        <dbReference type="ARBA" id="ARBA00022547"/>
    </source>
</evidence>
<dbReference type="GO" id="GO:0012505">
    <property type="term" value="C:endomembrane system"/>
    <property type="evidence" value="ECO:0007669"/>
    <property type="project" value="UniProtKB-SubCell"/>
</dbReference>
<evidence type="ECO:0000256" key="6">
    <source>
        <dbReference type="ARBA" id="ARBA00022989"/>
    </source>
</evidence>
<evidence type="ECO:0000256" key="1">
    <source>
        <dbReference type="ARBA" id="ARBA00005513"/>
    </source>
</evidence>
<keyword evidence="12" id="KW-1003">Cell membrane</keyword>
<keyword evidence="7 12" id="KW-0406">Ion transport</keyword>
<dbReference type="GO" id="GO:0005886">
    <property type="term" value="C:plasma membrane"/>
    <property type="evidence" value="ECO:0007669"/>
    <property type="project" value="UniProtKB-SubCell"/>
</dbReference>
<keyword evidence="15" id="KW-1185">Reference proteome</keyword>
<comment type="subunit">
    <text evidence="12">F-type ATPases have 2 components, F(1) - the catalytic core - and F(0) - the membrane proton channel. F(1) has five subunits: alpha(3), beta(3), gamma(1), delta(1), epsilon(1). F(0) has three main subunits: a(1), b(2) and c(10-14). The alpha and beta chains form an alternating ring which encloses part of the gamma chain. F(1) is attached to F(0) by a central stalk formed by the gamma and epsilon chains, while a peripheral stalk is formed by the delta and b chains.</text>
</comment>
<keyword evidence="2 12" id="KW-0813">Transport</keyword>
<gene>
    <name evidence="12" type="primary">atpF</name>
    <name evidence="14" type="ORF">SAMN04244553_1281</name>
</gene>
<dbReference type="CDD" id="cd06503">
    <property type="entry name" value="ATP-synt_Fo_b"/>
    <property type="match status" value="1"/>
</dbReference>
<comment type="function">
    <text evidence="10 12">F(1)F(0) ATP synthase produces ATP from ADP in the presence of a proton or sodium gradient. F-type ATPases consist of two structural domains, F(1) containing the extramembraneous catalytic core and F(0) containing the membrane proton channel, linked together by a central stalk and a peripheral stalk. During catalysis, ATP synthesis in the catalytic domain of F(1) is coupled via a rotary mechanism of the central stalk subunits to proton translocation.</text>
</comment>
<keyword evidence="4 12" id="KW-0812">Transmembrane</keyword>
<name>A0A285L4U7_9NOCA</name>
<dbReference type="EMBL" id="OBEG01000001">
    <property type="protein sequence ID" value="SNY78431.1"/>
    <property type="molecule type" value="Genomic_DNA"/>
</dbReference>
<accession>A0A285L4U7</accession>
<proteinExistence type="inferred from homology"/>
<comment type="similarity">
    <text evidence="1 12 13">Belongs to the ATPase B chain family.</text>
</comment>
<comment type="subcellular location">
    <subcellularLocation>
        <location evidence="12">Cell membrane</location>
        <topology evidence="12">Single-pass membrane protein</topology>
    </subcellularLocation>
    <subcellularLocation>
        <location evidence="11">Endomembrane system</location>
        <topology evidence="11">Single-pass membrane protein</topology>
    </subcellularLocation>
</comment>
<keyword evidence="3 12" id="KW-0138">CF(0)</keyword>
<evidence type="ECO:0000256" key="7">
    <source>
        <dbReference type="ARBA" id="ARBA00023065"/>
    </source>
</evidence>
<dbReference type="GO" id="GO:0045259">
    <property type="term" value="C:proton-transporting ATP synthase complex"/>
    <property type="evidence" value="ECO:0007669"/>
    <property type="project" value="UniProtKB-KW"/>
</dbReference>
<dbReference type="AlphaFoldDB" id="A0A285L4U7"/>
<dbReference type="OrthoDB" id="5242917at2"/>
<evidence type="ECO:0000256" key="8">
    <source>
        <dbReference type="ARBA" id="ARBA00023136"/>
    </source>
</evidence>
<dbReference type="PANTHER" id="PTHR33445">
    <property type="entry name" value="ATP SYNTHASE SUBUNIT B', CHLOROPLASTIC"/>
    <property type="match status" value="1"/>
</dbReference>
<dbReference type="PANTHER" id="PTHR33445:SF1">
    <property type="entry name" value="ATP SYNTHASE SUBUNIT B"/>
    <property type="match status" value="1"/>
</dbReference>
<dbReference type="GO" id="GO:0046933">
    <property type="term" value="F:proton-transporting ATP synthase activity, rotational mechanism"/>
    <property type="evidence" value="ECO:0007669"/>
    <property type="project" value="UniProtKB-UniRule"/>
</dbReference>
<evidence type="ECO:0000256" key="2">
    <source>
        <dbReference type="ARBA" id="ARBA00022448"/>
    </source>
</evidence>
<keyword evidence="9 12" id="KW-0066">ATP synthesis</keyword>
<reference evidence="14 15" key="1">
    <citation type="submission" date="2017-09" db="EMBL/GenBank/DDBJ databases">
        <authorList>
            <person name="Ehlers B."/>
            <person name="Leendertz F.H."/>
        </authorList>
    </citation>
    <scope>NUCLEOTIDE SEQUENCE [LARGE SCALE GENOMIC DNA]</scope>
    <source>
        <strain evidence="14 15">DSM 45537</strain>
    </source>
</reference>
<feature type="transmembrane region" description="Helical" evidence="12">
    <location>
        <begin position="12"/>
        <end position="37"/>
    </location>
</feature>
<evidence type="ECO:0000313" key="15">
    <source>
        <dbReference type="Proteomes" id="UP000219565"/>
    </source>
</evidence>
<evidence type="ECO:0000313" key="14">
    <source>
        <dbReference type="EMBL" id="SNY78431.1"/>
    </source>
</evidence>
<sequence length="152" mass="16968">MNTVSLATENFLIPNGTFFVELAIFLLVFAVIWLFVVPPIREVLDQREARVTEAAAHRRQAREAFAAAEDRYRSSLTQAHADAARLREQARDEGRVILTAARERAQEQTDEQVAAATARLRTQAATAATRFDAYLDPMARDLADRVIGGGRR</sequence>
<organism evidence="14 15">
    <name type="scientific">Nocardia amikacinitolerans</name>
    <dbReference type="NCBI Taxonomy" id="756689"/>
    <lineage>
        <taxon>Bacteria</taxon>
        <taxon>Bacillati</taxon>
        <taxon>Actinomycetota</taxon>
        <taxon>Actinomycetes</taxon>
        <taxon>Mycobacteriales</taxon>
        <taxon>Nocardiaceae</taxon>
        <taxon>Nocardia</taxon>
    </lineage>
</organism>
<evidence type="ECO:0000256" key="13">
    <source>
        <dbReference type="RuleBase" id="RU003848"/>
    </source>
</evidence>
<dbReference type="Pfam" id="PF00430">
    <property type="entry name" value="ATP-synt_B"/>
    <property type="match status" value="1"/>
</dbReference>
<evidence type="ECO:0000256" key="9">
    <source>
        <dbReference type="ARBA" id="ARBA00023310"/>
    </source>
</evidence>
<dbReference type="RefSeq" id="WP_097244023.1">
    <property type="nucleotide sequence ID" value="NZ_JAMTCW010000005.1"/>
</dbReference>
<keyword evidence="6 12" id="KW-1133">Transmembrane helix</keyword>
<comment type="function">
    <text evidence="12">Component of the F(0) channel, it forms part of the peripheral stalk, linking F(1) to F(0).</text>
</comment>
<keyword evidence="8 12" id="KW-0472">Membrane</keyword>
<evidence type="ECO:0000256" key="4">
    <source>
        <dbReference type="ARBA" id="ARBA00022692"/>
    </source>
</evidence>
<keyword evidence="5 12" id="KW-0375">Hydrogen ion transport</keyword>
<dbReference type="InterPro" id="IPR050059">
    <property type="entry name" value="ATP_synthase_B_chain"/>
</dbReference>
<dbReference type="InterPro" id="IPR002146">
    <property type="entry name" value="ATP_synth_b/b'su_bac/chlpt"/>
</dbReference>
<evidence type="ECO:0000256" key="10">
    <source>
        <dbReference type="ARBA" id="ARBA00025198"/>
    </source>
</evidence>